<feature type="non-terminal residue" evidence="1">
    <location>
        <position position="1"/>
    </location>
</feature>
<protein>
    <submittedName>
        <fullName evidence="1">Uncharacterized protein</fullName>
    </submittedName>
</protein>
<dbReference type="EMBL" id="CP144699">
    <property type="protein sequence ID" value="WVZ19811.1"/>
    <property type="molecule type" value="Genomic_DNA"/>
</dbReference>
<accession>A0AAQ3P0E9</accession>
<dbReference type="Proteomes" id="UP001374535">
    <property type="component" value="Chromosome 2"/>
</dbReference>
<proteinExistence type="predicted"/>
<organism evidence="1 2">
    <name type="scientific">Vigna mungo</name>
    <name type="common">Black gram</name>
    <name type="synonym">Phaseolus mungo</name>
    <dbReference type="NCBI Taxonomy" id="3915"/>
    <lineage>
        <taxon>Eukaryota</taxon>
        <taxon>Viridiplantae</taxon>
        <taxon>Streptophyta</taxon>
        <taxon>Embryophyta</taxon>
        <taxon>Tracheophyta</taxon>
        <taxon>Spermatophyta</taxon>
        <taxon>Magnoliopsida</taxon>
        <taxon>eudicotyledons</taxon>
        <taxon>Gunneridae</taxon>
        <taxon>Pentapetalae</taxon>
        <taxon>rosids</taxon>
        <taxon>fabids</taxon>
        <taxon>Fabales</taxon>
        <taxon>Fabaceae</taxon>
        <taxon>Papilionoideae</taxon>
        <taxon>50 kb inversion clade</taxon>
        <taxon>NPAAA clade</taxon>
        <taxon>indigoferoid/millettioid clade</taxon>
        <taxon>Phaseoleae</taxon>
        <taxon>Vigna</taxon>
    </lineage>
</organism>
<name>A0AAQ3P0E9_VIGMU</name>
<evidence type="ECO:0000313" key="1">
    <source>
        <dbReference type="EMBL" id="WVZ19811.1"/>
    </source>
</evidence>
<keyword evidence="2" id="KW-1185">Reference proteome</keyword>
<gene>
    <name evidence="1" type="ORF">V8G54_007133</name>
</gene>
<evidence type="ECO:0000313" key="2">
    <source>
        <dbReference type="Proteomes" id="UP001374535"/>
    </source>
</evidence>
<sequence>PIFGSPIPLAAFFIKTLSLPPHKVSNHQRCRLRHPLTTMHKHPPTFFPNILKVVNHIIQDTSNVLGGTILQPQSPVHKINHKLYRTHKPHTIQHSETIMEDKSSFNLSPLLPLPLPPGMVGGCGHSPMSSEPVFSHSSRLRRAIDSGGKQDRALQFCCDRGISGGEGNRRFSL</sequence>
<reference evidence="1 2" key="1">
    <citation type="journal article" date="2023" name="Life. Sci Alliance">
        <title>Evolutionary insights into 3D genome organization and epigenetic landscape of Vigna mungo.</title>
        <authorList>
            <person name="Junaid A."/>
            <person name="Singh B."/>
            <person name="Bhatia S."/>
        </authorList>
    </citation>
    <scope>NUCLEOTIDE SEQUENCE [LARGE SCALE GENOMIC DNA]</scope>
    <source>
        <strain evidence="1">Urdbean</strain>
    </source>
</reference>
<dbReference type="AlphaFoldDB" id="A0AAQ3P0E9"/>